<protein>
    <submittedName>
        <fullName evidence="6">Uncharacterized protein</fullName>
    </submittedName>
</protein>
<evidence type="ECO:0000256" key="3">
    <source>
        <dbReference type="ARBA" id="ARBA00022729"/>
    </source>
</evidence>
<comment type="similarity">
    <text evidence="1">Belongs to the serine-aspartate repeat-containing protein (SDr) family.</text>
</comment>
<sequence>MHTMAVHLTTGWPLLAAAAALAVVVALVVLILIAVRRARRRAEAAASPDPATPAGAPAGADQLGGSADTRSPGTAPRGQSPVGAPRGQSLGREVPTRTPGAGAQPAPRTAPDPPAIGPADRLAIGDAAPAADEPVPVTERRWSEIDMRELAAASRQLARPVLRGVVTGGSGEPLADAVLTVINVAGGQAGNARTGADGGYQLTMPAEGGYVVIARGLNHEPHAATVEVHGVLTTCDIRLASSAGLTGTVADPDGSPVAGATVILTNTSGAVVSALRSNAHGGYGVTDLTPGLYTVTATAPEREPMALLVDVPPTGIARQDVTFAPRTLTLAGTTRHSDGRPLADIRVSVVDSSGTEVATTYSDAAGRYEFAGLRPGHYTVAASGYPLVSTPLDAIGRVEDHDIRLGYAGSPATTATVDEEYAQ</sequence>
<evidence type="ECO:0000313" key="6">
    <source>
        <dbReference type="EMBL" id="BCJ32145.1"/>
    </source>
</evidence>
<evidence type="ECO:0000256" key="4">
    <source>
        <dbReference type="SAM" id="MobiDB-lite"/>
    </source>
</evidence>
<dbReference type="GO" id="GO:0005975">
    <property type="term" value="P:carbohydrate metabolic process"/>
    <property type="evidence" value="ECO:0007669"/>
    <property type="project" value="UniProtKB-ARBA"/>
</dbReference>
<feature type="transmembrane region" description="Helical" evidence="5">
    <location>
        <begin position="12"/>
        <end position="35"/>
    </location>
</feature>
<dbReference type="Gene3D" id="2.60.40.1120">
    <property type="entry name" value="Carboxypeptidase-like, regulatory domain"/>
    <property type="match status" value="2"/>
</dbReference>
<keyword evidence="2" id="KW-0964">Secreted</keyword>
<evidence type="ECO:0000256" key="1">
    <source>
        <dbReference type="ARBA" id="ARBA00007257"/>
    </source>
</evidence>
<proteinExistence type="inferred from homology"/>
<keyword evidence="5" id="KW-0812">Transmembrane</keyword>
<dbReference type="InterPro" id="IPR008969">
    <property type="entry name" value="CarboxyPept-like_regulatory"/>
</dbReference>
<dbReference type="PANTHER" id="PTHR36108:SF13">
    <property type="entry name" value="COLOSSIN-B-RELATED"/>
    <property type="match status" value="1"/>
</dbReference>
<evidence type="ECO:0000256" key="5">
    <source>
        <dbReference type="SAM" id="Phobius"/>
    </source>
</evidence>
<organism evidence="6 7">
    <name type="scientific">Actinocatenispora sera</name>
    <dbReference type="NCBI Taxonomy" id="390989"/>
    <lineage>
        <taxon>Bacteria</taxon>
        <taxon>Bacillati</taxon>
        <taxon>Actinomycetota</taxon>
        <taxon>Actinomycetes</taxon>
        <taxon>Micromonosporales</taxon>
        <taxon>Micromonosporaceae</taxon>
        <taxon>Actinocatenispora</taxon>
    </lineage>
</organism>
<reference evidence="6" key="1">
    <citation type="submission" date="2020-08" db="EMBL/GenBank/DDBJ databases">
        <title>Whole genome shotgun sequence of Actinocatenispora sera NBRC 101916.</title>
        <authorList>
            <person name="Komaki H."/>
            <person name="Tamura T."/>
        </authorList>
    </citation>
    <scope>NUCLEOTIDE SEQUENCE</scope>
    <source>
        <strain evidence="6">NBRC 101916</strain>
    </source>
</reference>
<dbReference type="EMBL" id="AP023354">
    <property type="protein sequence ID" value="BCJ32145.1"/>
    <property type="molecule type" value="Genomic_DNA"/>
</dbReference>
<keyword evidence="5" id="KW-1133">Transmembrane helix</keyword>
<dbReference type="InterPro" id="IPR013783">
    <property type="entry name" value="Ig-like_fold"/>
</dbReference>
<dbReference type="KEGG" id="aser:Asera_62530"/>
<dbReference type="AlphaFoldDB" id="A0A810LB86"/>
<gene>
    <name evidence="6" type="ORF">Asera_62530</name>
</gene>
<keyword evidence="7" id="KW-1185">Reference proteome</keyword>
<evidence type="ECO:0000313" key="7">
    <source>
        <dbReference type="Proteomes" id="UP000680750"/>
    </source>
</evidence>
<name>A0A810LB86_9ACTN</name>
<accession>A0A810LB86</accession>
<evidence type="ECO:0000256" key="2">
    <source>
        <dbReference type="ARBA" id="ARBA00022525"/>
    </source>
</evidence>
<dbReference type="SUPFAM" id="SSF49478">
    <property type="entry name" value="Cna protein B-type domain"/>
    <property type="match status" value="1"/>
</dbReference>
<dbReference type="Pfam" id="PF13620">
    <property type="entry name" value="CarboxypepD_reg"/>
    <property type="match status" value="3"/>
</dbReference>
<dbReference type="PANTHER" id="PTHR36108">
    <property type="entry name" value="COLOSSIN-B-RELATED"/>
    <property type="match status" value="1"/>
</dbReference>
<feature type="compositionally biased region" description="Low complexity" evidence="4">
    <location>
        <begin position="44"/>
        <end position="60"/>
    </location>
</feature>
<dbReference type="Proteomes" id="UP000680750">
    <property type="component" value="Chromosome"/>
</dbReference>
<keyword evidence="3" id="KW-0732">Signal</keyword>
<dbReference type="Gene3D" id="2.60.40.10">
    <property type="entry name" value="Immunoglobulins"/>
    <property type="match status" value="1"/>
</dbReference>
<feature type="region of interest" description="Disordered" evidence="4">
    <location>
        <begin position="44"/>
        <end position="121"/>
    </location>
</feature>
<dbReference type="SUPFAM" id="SSF49464">
    <property type="entry name" value="Carboxypeptidase regulatory domain-like"/>
    <property type="match status" value="2"/>
</dbReference>
<keyword evidence="5" id="KW-0472">Membrane</keyword>